<evidence type="ECO:0000256" key="1">
    <source>
        <dbReference type="ARBA" id="ARBA00005964"/>
    </source>
</evidence>
<dbReference type="Pfam" id="PF00135">
    <property type="entry name" value="COesterase"/>
    <property type="match status" value="1"/>
</dbReference>
<organism evidence="5 6">
    <name type="scientific">Actinomadura fibrosa</name>
    <dbReference type="NCBI Taxonomy" id="111802"/>
    <lineage>
        <taxon>Bacteria</taxon>
        <taxon>Bacillati</taxon>
        <taxon>Actinomycetota</taxon>
        <taxon>Actinomycetes</taxon>
        <taxon>Streptosporangiales</taxon>
        <taxon>Thermomonosporaceae</taxon>
        <taxon>Actinomadura</taxon>
    </lineage>
</organism>
<protein>
    <recommendedName>
        <fullName evidence="3">Carboxylic ester hydrolase</fullName>
        <ecNumber evidence="3">3.1.1.-</ecNumber>
    </recommendedName>
</protein>
<dbReference type="PANTHER" id="PTHR43142:SF1">
    <property type="entry name" value="CARBOXYLIC ESTER HYDROLASE"/>
    <property type="match status" value="1"/>
</dbReference>
<dbReference type="EC" id="3.1.1.-" evidence="3"/>
<sequence length="523" mass="54491">MRLARTASLASVLTVAVGAAPGVAQARPNAAPAVVRTDKGLVKGQVREDDRVFQGIPFAQPPTGALRWRPPQPARPWTGVYDATSPRSQCAQIAPPYGGQSTYGEDCLYLNVTTPKTKGAGRGLPVMVWVHGGSNLTGSGSPYDASKLAVDGGVVVVTVNYRLGPLGWLAHPGLERGADRRYQAGNYGLLDQQAALRWVRRNIGAFGGDAGNVTLFGESAGAQDTCANLASPAAAGLFHKAAPQSFACTYPVRTEASAEADAVKLAAAVGCGDAPDPAACLRDVPAKTLLEAFQAAGMNAGPVAGGDRVLPLQPADAIAKGRFNRVPVLHGSTLDEMRLFVGLAYPQPITAARYGEIVRGMFGAAAGEVLARYPAAAYPDPRIALATIETDFGGPLSTCTHQDAFGALRRAGVPVYAYQFADRGAPPLIDLPGFDEGAEHATELTYLFPGLLGTLTPEQTRLSDAMVAYWTSFARGSRPKAPGAPSWPTFRSSGDVLSLAPGSGGIHPVDTAARSDCAFWNSL</sequence>
<feature type="signal peptide" evidence="3">
    <location>
        <begin position="1"/>
        <end position="26"/>
    </location>
</feature>
<evidence type="ECO:0000256" key="3">
    <source>
        <dbReference type="RuleBase" id="RU361235"/>
    </source>
</evidence>
<comment type="similarity">
    <text evidence="1 3">Belongs to the type-B carboxylesterase/lipase family.</text>
</comment>
<name>A0ABW2XN20_9ACTN</name>
<keyword evidence="2 3" id="KW-0378">Hydrolase</keyword>
<feature type="domain" description="Carboxylesterase type B" evidence="4">
    <location>
        <begin position="33"/>
        <end position="502"/>
    </location>
</feature>
<reference evidence="6" key="1">
    <citation type="journal article" date="2019" name="Int. J. Syst. Evol. Microbiol.">
        <title>The Global Catalogue of Microorganisms (GCM) 10K type strain sequencing project: providing services to taxonomists for standard genome sequencing and annotation.</title>
        <authorList>
            <consortium name="The Broad Institute Genomics Platform"/>
            <consortium name="The Broad Institute Genome Sequencing Center for Infectious Disease"/>
            <person name="Wu L."/>
            <person name="Ma J."/>
        </authorList>
    </citation>
    <scope>NUCLEOTIDE SEQUENCE [LARGE SCALE GENOMIC DNA]</scope>
    <source>
        <strain evidence="6">JCM 9371</strain>
    </source>
</reference>
<dbReference type="PANTHER" id="PTHR43142">
    <property type="entry name" value="CARBOXYLIC ESTER HYDROLASE"/>
    <property type="match status" value="1"/>
</dbReference>
<dbReference type="PROSITE" id="PS00122">
    <property type="entry name" value="CARBOXYLESTERASE_B_1"/>
    <property type="match status" value="1"/>
</dbReference>
<evidence type="ECO:0000256" key="2">
    <source>
        <dbReference type="ARBA" id="ARBA00022801"/>
    </source>
</evidence>
<proteinExistence type="inferred from homology"/>
<keyword evidence="3" id="KW-0732">Signal</keyword>
<dbReference type="InterPro" id="IPR029058">
    <property type="entry name" value="AB_hydrolase_fold"/>
</dbReference>
<keyword evidence="6" id="KW-1185">Reference proteome</keyword>
<dbReference type="InterPro" id="IPR002018">
    <property type="entry name" value="CarbesteraseB"/>
</dbReference>
<gene>
    <name evidence="5" type="ORF">ACFQZM_25875</name>
</gene>
<dbReference type="Proteomes" id="UP001597063">
    <property type="component" value="Unassembled WGS sequence"/>
</dbReference>
<comment type="caution">
    <text evidence="5">The sequence shown here is derived from an EMBL/GenBank/DDBJ whole genome shotgun (WGS) entry which is preliminary data.</text>
</comment>
<dbReference type="SUPFAM" id="SSF53474">
    <property type="entry name" value="alpha/beta-Hydrolases"/>
    <property type="match status" value="1"/>
</dbReference>
<evidence type="ECO:0000313" key="5">
    <source>
        <dbReference type="EMBL" id="MFD0687951.1"/>
    </source>
</evidence>
<evidence type="ECO:0000259" key="4">
    <source>
        <dbReference type="Pfam" id="PF00135"/>
    </source>
</evidence>
<dbReference type="EMBL" id="JBHTGP010000013">
    <property type="protein sequence ID" value="MFD0687951.1"/>
    <property type="molecule type" value="Genomic_DNA"/>
</dbReference>
<feature type="chain" id="PRO_5044985741" description="Carboxylic ester hydrolase" evidence="3">
    <location>
        <begin position="27"/>
        <end position="523"/>
    </location>
</feature>
<evidence type="ECO:0000313" key="6">
    <source>
        <dbReference type="Proteomes" id="UP001597063"/>
    </source>
</evidence>
<accession>A0ABW2XN20</accession>
<dbReference type="InterPro" id="IPR019826">
    <property type="entry name" value="Carboxylesterase_B_AS"/>
</dbReference>
<dbReference type="RefSeq" id="WP_131761323.1">
    <property type="nucleotide sequence ID" value="NZ_CAACUY010000159.1"/>
</dbReference>
<dbReference type="Gene3D" id="3.40.50.1820">
    <property type="entry name" value="alpha/beta hydrolase"/>
    <property type="match status" value="1"/>
</dbReference>